<name>A0A2N8P2B7_STREU</name>
<reference evidence="1 4" key="3">
    <citation type="submission" date="2020-08" db="EMBL/GenBank/DDBJ databases">
        <title>Genomic Encyclopedia of Type Strains, Phase III (KMG-III): the genomes of soil and plant-associated and newly described type strains.</title>
        <authorList>
            <person name="Whitman W."/>
        </authorList>
    </citation>
    <scope>NUCLEOTIDE SEQUENCE [LARGE SCALE GENOMIC DNA]</scope>
    <source>
        <strain evidence="1 4">CECT 3259</strain>
    </source>
</reference>
<protein>
    <submittedName>
        <fullName evidence="2">Uncharacterized protein</fullName>
    </submittedName>
</protein>
<dbReference type="Proteomes" id="UP000235945">
    <property type="component" value="Unassembled WGS sequence"/>
</dbReference>
<keyword evidence="3" id="KW-1185">Reference proteome</keyword>
<gene>
    <name evidence="2" type="ORF">AF335_01870</name>
    <name evidence="1" type="ORF">FHS36_004601</name>
</gene>
<accession>A0A2N8P2B7</accession>
<evidence type="ECO:0000313" key="1">
    <source>
        <dbReference type="EMBL" id="MBB5121149.1"/>
    </source>
</evidence>
<dbReference type="RefSeq" id="WP_102916483.1">
    <property type="nucleotide sequence ID" value="NZ_JACHJF010000016.1"/>
</dbReference>
<dbReference type="EMBL" id="LGUI01000001">
    <property type="protein sequence ID" value="PNE35156.1"/>
    <property type="molecule type" value="Genomic_DNA"/>
</dbReference>
<dbReference type="AlphaFoldDB" id="A0A2N8P2B7"/>
<evidence type="ECO:0000313" key="3">
    <source>
        <dbReference type="Proteomes" id="UP000235945"/>
    </source>
</evidence>
<organism evidence="2 3">
    <name type="scientific">Streptomyces eurocidicus</name>
    <name type="common">Streptoverticillium eurocidicus</name>
    <dbReference type="NCBI Taxonomy" id="66423"/>
    <lineage>
        <taxon>Bacteria</taxon>
        <taxon>Bacillati</taxon>
        <taxon>Actinomycetota</taxon>
        <taxon>Actinomycetes</taxon>
        <taxon>Kitasatosporales</taxon>
        <taxon>Streptomycetaceae</taxon>
        <taxon>Streptomyces</taxon>
    </lineage>
</organism>
<dbReference type="OrthoDB" id="4500247at2"/>
<comment type="caution">
    <text evidence="2">The sequence shown here is derived from an EMBL/GenBank/DDBJ whole genome shotgun (WGS) entry which is preliminary data.</text>
</comment>
<sequence>MDDYPEGAYEAARDRIKQQSDTAEALLAKVAAVEATPDVTDYQPLIVGLLDEWETLTAGERNGILRQLLRRVAVYRVQREGKVRAASRLELHPVWEPDPWADELDRVSQE</sequence>
<proteinExistence type="predicted"/>
<reference evidence="3" key="1">
    <citation type="submission" date="2015-07" db="EMBL/GenBank/DDBJ databases">
        <authorList>
            <person name="Graham D.E."/>
            <person name="Giannone R.J."/>
            <person name="Gulvik C.A."/>
            <person name="Hettich R.L."/>
            <person name="Klingeman D.M."/>
            <person name="Mahan K.M."/>
            <person name="Parry R.J."/>
            <person name="Spain J.C."/>
        </authorList>
    </citation>
    <scope>NUCLEOTIDE SEQUENCE [LARGE SCALE GENOMIC DNA]</scope>
    <source>
        <strain evidence="3">ATCC 27428</strain>
    </source>
</reference>
<dbReference type="Proteomes" id="UP000528608">
    <property type="component" value="Unassembled WGS sequence"/>
</dbReference>
<reference evidence="2" key="2">
    <citation type="submission" date="2015-07" db="EMBL/GenBank/DDBJ databases">
        <authorList>
            <person name="Noorani M."/>
        </authorList>
    </citation>
    <scope>NUCLEOTIDE SEQUENCE [LARGE SCALE GENOMIC DNA]</scope>
    <source>
        <strain evidence="2">ATCC 27428</strain>
    </source>
</reference>
<dbReference type="EMBL" id="JACHJF010000016">
    <property type="protein sequence ID" value="MBB5121149.1"/>
    <property type="molecule type" value="Genomic_DNA"/>
</dbReference>
<evidence type="ECO:0000313" key="4">
    <source>
        <dbReference type="Proteomes" id="UP000528608"/>
    </source>
</evidence>
<evidence type="ECO:0000313" key="2">
    <source>
        <dbReference type="EMBL" id="PNE35156.1"/>
    </source>
</evidence>